<evidence type="ECO:0000313" key="10">
    <source>
        <dbReference type="EMBL" id="AEG19400.1"/>
    </source>
</evidence>
<keyword evidence="4" id="KW-1003">Cell membrane</keyword>
<dbReference type="RefSeq" id="WP_013826899.1">
    <property type="nucleotide sequence ID" value="NC_015574.1"/>
</dbReference>
<evidence type="ECO:0000256" key="3">
    <source>
        <dbReference type="ARBA" id="ARBA00022448"/>
    </source>
</evidence>
<evidence type="ECO:0000259" key="9">
    <source>
        <dbReference type="PROSITE" id="PS50850"/>
    </source>
</evidence>
<feature type="transmembrane region" description="Helical" evidence="8">
    <location>
        <begin position="355"/>
        <end position="373"/>
    </location>
</feature>
<dbReference type="Gene3D" id="1.20.1250.20">
    <property type="entry name" value="MFS general substrate transporter like domains"/>
    <property type="match status" value="1"/>
</dbReference>
<comment type="similarity">
    <text evidence="2">Belongs to the major facilitator superfamily. EmrB family.</text>
</comment>
<feature type="transmembrane region" description="Helical" evidence="8">
    <location>
        <begin position="330"/>
        <end position="349"/>
    </location>
</feature>
<evidence type="ECO:0000313" key="11">
    <source>
        <dbReference type="Proteomes" id="UP000009231"/>
    </source>
</evidence>
<gene>
    <name evidence="10" type="ordered locus">MSWAN_2398</name>
</gene>
<evidence type="ECO:0000256" key="4">
    <source>
        <dbReference type="ARBA" id="ARBA00022475"/>
    </source>
</evidence>
<dbReference type="PANTHER" id="PTHR42718:SF9">
    <property type="entry name" value="MAJOR FACILITATOR SUPERFAMILY MULTIDRUG TRANSPORTER MFSC"/>
    <property type="match status" value="1"/>
</dbReference>
<dbReference type="Pfam" id="PF07690">
    <property type="entry name" value="MFS_1"/>
    <property type="match status" value="1"/>
</dbReference>
<sequence length="478" mass="52258">MKDPYRKSWQILFAIALGSTMVPINASLVNVSLPSITEFFGTSLVTSEWVLTSYLITLLGFVLFFGRLGDFLGHERLYLTGLVGFILTSLLCNLAPSIQLLIIFRALQGFTAAMMLSVSMGIIKKSFPTYTLGKALGIYAVAVAAGLALGPAIGGILDAAFGWRAIFLVNVPTGILSFLLCYRILKIGETKKVKWDIPGTLLEFACLFAVVYILNYITINSLNIETILMIVFAVVTFLLFIRRENRVEDPMLNLSLFKNPSFSAYNLSLHFNYICMYMIIFIMPFYLQKVLHLTPNTTGLVLTASPIIMMALAPLSGALSDRFGSRSLSFLGAMICVVAFYSMTQLTIFSTATDVFLRLALLGVGTAIFQSPTNKAIMAKIPMGQAGVASGIIVTMRNLGMVFAVCYAGILINFTVSPAVLQMHQLFNLDAYNFTTGMHLVVTFAAILSAGMAVLSIMGMGTEKIKKEVSEIYDEVKP</sequence>
<protein>
    <submittedName>
        <fullName evidence="10">Drug resistance transporter, EmrB/QacA subfamily</fullName>
    </submittedName>
</protein>
<evidence type="ECO:0000256" key="6">
    <source>
        <dbReference type="ARBA" id="ARBA00022989"/>
    </source>
</evidence>
<keyword evidence="11" id="KW-1185">Reference proteome</keyword>
<keyword evidence="7 8" id="KW-0472">Membrane</keyword>
<dbReference type="InterPro" id="IPR004638">
    <property type="entry name" value="EmrB-like"/>
</dbReference>
<dbReference type="AlphaFoldDB" id="F6D6G7"/>
<dbReference type="SUPFAM" id="SSF103473">
    <property type="entry name" value="MFS general substrate transporter"/>
    <property type="match status" value="1"/>
</dbReference>
<feature type="transmembrane region" description="Helical" evidence="8">
    <location>
        <begin position="12"/>
        <end position="33"/>
    </location>
</feature>
<reference evidence="10 11" key="1">
    <citation type="journal article" date="2014" name="Int. J. Syst. Evol. Microbiol.">
        <title>Methanobacterium paludis sp. nov. and a novel strain of Methanobacterium lacus isolated from northern peatlands.</title>
        <authorList>
            <person name="Cadillo-Quiroz H."/>
            <person name="Brauer S.L."/>
            <person name="Goodson N."/>
            <person name="Yavitt J.B."/>
            <person name="Zinder S.H."/>
        </authorList>
    </citation>
    <scope>NUCLEOTIDE SEQUENCE [LARGE SCALE GENOMIC DNA]</scope>
    <source>
        <strain evidence="11">DSM 25820 / JCM 18151 / SWAN1</strain>
    </source>
</reference>
<feature type="transmembrane region" description="Helical" evidence="8">
    <location>
        <begin position="262"/>
        <end position="287"/>
    </location>
</feature>
<dbReference type="NCBIfam" id="TIGR00711">
    <property type="entry name" value="efflux_EmrB"/>
    <property type="match status" value="1"/>
</dbReference>
<dbReference type="GO" id="GO:0005886">
    <property type="term" value="C:plasma membrane"/>
    <property type="evidence" value="ECO:0007669"/>
    <property type="project" value="UniProtKB-SubCell"/>
</dbReference>
<name>F6D6G7_METPW</name>
<organism evidence="10 11">
    <name type="scientific">Methanobacterium paludis (strain DSM 25820 / JCM 18151 / SWAN1)</name>
    <dbReference type="NCBI Taxonomy" id="868131"/>
    <lineage>
        <taxon>Archaea</taxon>
        <taxon>Methanobacteriati</taxon>
        <taxon>Methanobacteriota</taxon>
        <taxon>Methanomada group</taxon>
        <taxon>Methanobacteria</taxon>
        <taxon>Methanobacteriales</taxon>
        <taxon>Methanobacteriaceae</taxon>
        <taxon>Methanobacterium</taxon>
    </lineage>
</organism>
<dbReference type="Gene3D" id="1.20.1720.10">
    <property type="entry name" value="Multidrug resistance protein D"/>
    <property type="match status" value="1"/>
</dbReference>
<evidence type="ECO:0000256" key="8">
    <source>
        <dbReference type="SAM" id="Phobius"/>
    </source>
</evidence>
<dbReference type="GeneID" id="10669928"/>
<dbReference type="eggNOG" id="arCOG00143">
    <property type="taxonomic scope" value="Archaea"/>
</dbReference>
<dbReference type="InterPro" id="IPR020846">
    <property type="entry name" value="MFS_dom"/>
</dbReference>
<evidence type="ECO:0000256" key="7">
    <source>
        <dbReference type="ARBA" id="ARBA00023136"/>
    </source>
</evidence>
<feature type="transmembrane region" description="Helical" evidence="8">
    <location>
        <begin position="197"/>
        <end position="217"/>
    </location>
</feature>
<comment type="subcellular location">
    <subcellularLocation>
        <location evidence="1">Cell membrane</location>
        <topology evidence="1">Multi-pass membrane protein</topology>
    </subcellularLocation>
</comment>
<dbReference type="KEGG" id="mew:MSWAN_2398"/>
<evidence type="ECO:0000256" key="1">
    <source>
        <dbReference type="ARBA" id="ARBA00004651"/>
    </source>
</evidence>
<accession>F6D6G7</accession>
<dbReference type="CDD" id="cd17321">
    <property type="entry name" value="MFS_MMR_MDR_like"/>
    <property type="match status" value="1"/>
</dbReference>
<dbReference type="EMBL" id="CP002772">
    <property type="protein sequence ID" value="AEG19400.1"/>
    <property type="molecule type" value="Genomic_DNA"/>
</dbReference>
<dbReference type="PRINTS" id="PR01036">
    <property type="entry name" value="TCRTETB"/>
</dbReference>
<dbReference type="InterPro" id="IPR011701">
    <property type="entry name" value="MFS"/>
</dbReference>
<feature type="transmembrane region" description="Helical" evidence="8">
    <location>
        <begin position="39"/>
        <end position="65"/>
    </location>
</feature>
<dbReference type="HOGENOM" id="CLU_000960_28_3_2"/>
<feature type="transmembrane region" description="Helical" evidence="8">
    <location>
        <begin position="394"/>
        <end position="416"/>
    </location>
</feature>
<feature type="transmembrane region" description="Helical" evidence="8">
    <location>
        <begin position="135"/>
        <end position="157"/>
    </location>
</feature>
<keyword evidence="3" id="KW-0813">Transport</keyword>
<feature type="transmembrane region" description="Helical" evidence="8">
    <location>
        <begin position="77"/>
        <end position="96"/>
    </location>
</feature>
<keyword evidence="6 8" id="KW-1133">Transmembrane helix</keyword>
<dbReference type="PROSITE" id="PS50850">
    <property type="entry name" value="MFS"/>
    <property type="match status" value="1"/>
</dbReference>
<feature type="transmembrane region" description="Helical" evidence="8">
    <location>
        <begin position="223"/>
        <end position="241"/>
    </location>
</feature>
<evidence type="ECO:0000256" key="5">
    <source>
        <dbReference type="ARBA" id="ARBA00022692"/>
    </source>
</evidence>
<dbReference type="InterPro" id="IPR036259">
    <property type="entry name" value="MFS_trans_sf"/>
</dbReference>
<feature type="transmembrane region" description="Helical" evidence="8">
    <location>
        <begin position="163"/>
        <end position="185"/>
    </location>
</feature>
<keyword evidence="5 8" id="KW-0812">Transmembrane</keyword>
<dbReference type="GO" id="GO:0022857">
    <property type="term" value="F:transmembrane transporter activity"/>
    <property type="evidence" value="ECO:0007669"/>
    <property type="project" value="InterPro"/>
</dbReference>
<feature type="transmembrane region" description="Helical" evidence="8">
    <location>
        <begin position="102"/>
        <end position="123"/>
    </location>
</feature>
<proteinExistence type="inferred from homology"/>
<dbReference type="PANTHER" id="PTHR42718">
    <property type="entry name" value="MAJOR FACILITATOR SUPERFAMILY MULTIDRUG TRANSPORTER MFSC"/>
    <property type="match status" value="1"/>
</dbReference>
<evidence type="ECO:0000256" key="2">
    <source>
        <dbReference type="ARBA" id="ARBA00008537"/>
    </source>
</evidence>
<feature type="transmembrane region" description="Helical" evidence="8">
    <location>
        <begin position="299"/>
        <end position="318"/>
    </location>
</feature>
<feature type="domain" description="Major facilitator superfamily (MFS) profile" evidence="9">
    <location>
        <begin position="11"/>
        <end position="463"/>
    </location>
</feature>
<dbReference type="Proteomes" id="UP000009231">
    <property type="component" value="Chromosome"/>
</dbReference>
<feature type="transmembrane region" description="Helical" evidence="8">
    <location>
        <begin position="436"/>
        <end position="458"/>
    </location>
</feature>